<protein>
    <submittedName>
        <fullName evidence="1">Uncharacterized protein</fullName>
    </submittedName>
</protein>
<evidence type="ECO:0000313" key="2">
    <source>
        <dbReference type="Proteomes" id="UP000439123"/>
    </source>
</evidence>
<sequence length="54" mass="5834">MPKSDPSRFLHGKWPSLVIAPRSANLSHPFEVGGSPQENLEFPMAKGLYSAPVG</sequence>
<gene>
    <name evidence="1" type="ORF">AERO8C_30066</name>
</gene>
<evidence type="ECO:0000313" key="1">
    <source>
        <dbReference type="EMBL" id="VXA86479.1"/>
    </source>
</evidence>
<proteinExistence type="predicted"/>
<organism evidence="1 2">
    <name type="scientific">Aeromonas veronii</name>
    <dbReference type="NCBI Taxonomy" id="654"/>
    <lineage>
        <taxon>Bacteria</taxon>
        <taxon>Pseudomonadati</taxon>
        <taxon>Pseudomonadota</taxon>
        <taxon>Gammaproteobacteria</taxon>
        <taxon>Aeromonadales</taxon>
        <taxon>Aeromonadaceae</taxon>
        <taxon>Aeromonas</taxon>
    </lineage>
</organism>
<accession>A0A653L5Y8</accession>
<dbReference type="AlphaFoldDB" id="A0A653L5Y8"/>
<name>A0A653L5Y8_AERVE</name>
<dbReference type="Proteomes" id="UP000439123">
    <property type="component" value="Unassembled WGS sequence"/>
</dbReference>
<reference evidence="1 2" key="1">
    <citation type="submission" date="2019-10" db="EMBL/GenBank/DDBJ databases">
        <authorList>
            <person name="Karimi E."/>
        </authorList>
    </citation>
    <scope>NUCLEOTIDE SEQUENCE [LARGE SCALE GENOMIC DNA]</scope>
    <source>
        <strain evidence="1">Aeromonas sp. 8C</strain>
    </source>
</reference>
<dbReference type="EMBL" id="CABWLC010000016">
    <property type="protein sequence ID" value="VXA86479.1"/>
    <property type="molecule type" value="Genomic_DNA"/>
</dbReference>